<dbReference type="Proteomes" id="UP000256964">
    <property type="component" value="Unassembled WGS sequence"/>
</dbReference>
<name>A0A371DE27_9APHY</name>
<protein>
    <submittedName>
        <fullName evidence="2">Uncharacterized protein</fullName>
    </submittedName>
</protein>
<proteinExistence type="predicted"/>
<evidence type="ECO:0000313" key="2">
    <source>
        <dbReference type="EMBL" id="RDX50763.1"/>
    </source>
</evidence>
<evidence type="ECO:0000313" key="3">
    <source>
        <dbReference type="Proteomes" id="UP000256964"/>
    </source>
</evidence>
<evidence type="ECO:0000256" key="1">
    <source>
        <dbReference type="SAM" id="SignalP"/>
    </source>
</evidence>
<dbReference type="AlphaFoldDB" id="A0A371DE27"/>
<accession>A0A371DE27</accession>
<keyword evidence="3" id="KW-1185">Reference proteome</keyword>
<feature type="signal peptide" evidence="1">
    <location>
        <begin position="1"/>
        <end position="21"/>
    </location>
</feature>
<dbReference type="EMBL" id="KZ857398">
    <property type="protein sequence ID" value="RDX50763.1"/>
    <property type="molecule type" value="Genomic_DNA"/>
</dbReference>
<sequence length="166" mass="17003">MQLSLAAILSTWAILAGVCASQTVVPDHGTTTAPADGAAIAPGDSFPFSFQPAPFGTQVCFSAYDGVNIYLSTSPPTAADVTNTSCTLASGSFVSDFGSYVVPHFSGLPPVGAGFPPSTFTMPTLNVTDDTTLYLSVIEIFNDCKACSAGGTVFFCGIETTTVVYA</sequence>
<reference evidence="2 3" key="1">
    <citation type="journal article" date="2018" name="Biotechnol. Biofuels">
        <title>Integrative visual omics of the white-rot fungus Polyporus brumalis exposes the biotechnological potential of its oxidative enzymes for delignifying raw plant biomass.</title>
        <authorList>
            <person name="Miyauchi S."/>
            <person name="Rancon A."/>
            <person name="Drula E."/>
            <person name="Hage H."/>
            <person name="Chaduli D."/>
            <person name="Favel A."/>
            <person name="Grisel S."/>
            <person name="Henrissat B."/>
            <person name="Herpoel-Gimbert I."/>
            <person name="Ruiz-Duenas F.J."/>
            <person name="Chevret D."/>
            <person name="Hainaut M."/>
            <person name="Lin J."/>
            <person name="Wang M."/>
            <person name="Pangilinan J."/>
            <person name="Lipzen A."/>
            <person name="Lesage-Meessen L."/>
            <person name="Navarro D."/>
            <person name="Riley R."/>
            <person name="Grigoriev I.V."/>
            <person name="Zhou S."/>
            <person name="Raouche S."/>
            <person name="Rosso M.N."/>
        </authorList>
    </citation>
    <scope>NUCLEOTIDE SEQUENCE [LARGE SCALE GENOMIC DNA]</scope>
    <source>
        <strain evidence="2 3">BRFM 1820</strain>
    </source>
</reference>
<organism evidence="2 3">
    <name type="scientific">Lentinus brumalis</name>
    <dbReference type="NCBI Taxonomy" id="2498619"/>
    <lineage>
        <taxon>Eukaryota</taxon>
        <taxon>Fungi</taxon>
        <taxon>Dikarya</taxon>
        <taxon>Basidiomycota</taxon>
        <taxon>Agaricomycotina</taxon>
        <taxon>Agaricomycetes</taxon>
        <taxon>Polyporales</taxon>
        <taxon>Polyporaceae</taxon>
        <taxon>Lentinus</taxon>
    </lineage>
</organism>
<feature type="chain" id="PRO_5016754659" evidence="1">
    <location>
        <begin position="22"/>
        <end position="166"/>
    </location>
</feature>
<keyword evidence="1" id="KW-0732">Signal</keyword>
<gene>
    <name evidence="2" type="ORF">OH76DRAFT_1482157</name>
</gene>
<dbReference type="OrthoDB" id="2769307at2759"/>